<reference evidence="3" key="1">
    <citation type="submission" date="2020-08" db="EMBL/GenBank/DDBJ databases">
        <title>Genome public.</title>
        <authorList>
            <person name="Liu C."/>
            <person name="Sun Q."/>
        </authorList>
    </citation>
    <scope>NUCLEOTIDE SEQUENCE</scope>
    <source>
        <strain evidence="3">NSJ-33</strain>
    </source>
</reference>
<dbReference type="AlphaFoldDB" id="A0A926E3Y1"/>
<sequence length="75" mass="8901">MLKHLRDLREDNDLSQTDIARVLFINQKTYSNYEREQLNIPIAALIKLAEFFETSVDYLLDLTDEPSPYPRKKSR</sequence>
<gene>
    <name evidence="3" type="ORF">H8710_12120</name>
</gene>
<dbReference type="Pfam" id="PF01381">
    <property type="entry name" value="HTH_3"/>
    <property type="match status" value="1"/>
</dbReference>
<evidence type="ECO:0000313" key="4">
    <source>
        <dbReference type="Proteomes" id="UP000610760"/>
    </source>
</evidence>
<dbReference type="PROSITE" id="PS50943">
    <property type="entry name" value="HTH_CROC1"/>
    <property type="match status" value="1"/>
</dbReference>
<protein>
    <submittedName>
        <fullName evidence="3">Helix-turn-helix transcriptional regulator</fullName>
    </submittedName>
</protein>
<keyword evidence="4" id="KW-1185">Reference proteome</keyword>
<organism evidence="3 4">
    <name type="scientific">Fumia xinanensis</name>
    <dbReference type="NCBI Taxonomy" id="2763659"/>
    <lineage>
        <taxon>Bacteria</taxon>
        <taxon>Bacillati</taxon>
        <taxon>Bacillota</taxon>
        <taxon>Clostridia</taxon>
        <taxon>Eubacteriales</taxon>
        <taxon>Oscillospiraceae</taxon>
        <taxon>Fumia</taxon>
    </lineage>
</organism>
<dbReference type="SUPFAM" id="SSF47413">
    <property type="entry name" value="lambda repressor-like DNA-binding domains"/>
    <property type="match status" value="1"/>
</dbReference>
<dbReference type="CDD" id="cd00093">
    <property type="entry name" value="HTH_XRE"/>
    <property type="match status" value="1"/>
</dbReference>
<dbReference type="SMART" id="SM00530">
    <property type="entry name" value="HTH_XRE"/>
    <property type="match status" value="1"/>
</dbReference>
<accession>A0A926E3Y1</accession>
<dbReference type="Proteomes" id="UP000610760">
    <property type="component" value="Unassembled WGS sequence"/>
</dbReference>
<dbReference type="InterPro" id="IPR001387">
    <property type="entry name" value="Cro/C1-type_HTH"/>
</dbReference>
<evidence type="ECO:0000256" key="1">
    <source>
        <dbReference type="ARBA" id="ARBA00023125"/>
    </source>
</evidence>
<name>A0A926E3Y1_9FIRM</name>
<evidence type="ECO:0000313" key="3">
    <source>
        <dbReference type="EMBL" id="MBC8560811.1"/>
    </source>
</evidence>
<feature type="domain" description="HTH cro/C1-type" evidence="2">
    <location>
        <begin position="5"/>
        <end position="59"/>
    </location>
</feature>
<dbReference type="PANTHER" id="PTHR46558:SF11">
    <property type="entry name" value="HTH-TYPE TRANSCRIPTIONAL REGULATOR XRE"/>
    <property type="match status" value="1"/>
</dbReference>
<dbReference type="EMBL" id="JACRSV010000004">
    <property type="protein sequence ID" value="MBC8560811.1"/>
    <property type="molecule type" value="Genomic_DNA"/>
</dbReference>
<dbReference type="PANTHER" id="PTHR46558">
    <property type="entry name" value="TRACRIPTIONAL REGULATORY PROTEIN-RELATED-RELATED"/>
    <property type="match status" value="1"/>
</dbReference>
<dbReference type="InterPro" id="IPR010982">
    <property type="entry name" value="Lambda_DNA-bd_dom_sf"/>
</dbReference>
<keyword evidence="1" id="KW-0238">DNA-binding</keyword>
<proteinExistence type="predicted"/>
<comment type="caution">
    <text evidence="3">The sequence shown here is derived from an EMBL/GenBank/DDBJ whole genome shotgun (WGS) entry which is preliminary data.</text>
</comment>
<dbReference type="Gene3D" id="1.10.260.40">
    <property type="entry name" value="lambda repressor-like DNA-binding domains"/>
    <property type="match status" value="1"/>
</dbReference>
<evidence type="ECO:0000259" key="2">
    <source>
        <dbReference type="PROSITE" id="PS50943"/>
    </source>
</evidence>
<dbReference type="GO" id="GO:0003677">
    <property type="term" value="F:DNA binding"/>
    <property type="evidence" value="ECO:0007669"/>
    <property type="project" value="UniProtKB-KW"/>
</dbReference>